<organism evidence="2 3">
    <name type="scientific">Glycomyces buryatensis</name>
    <dbReference type="NCBI Taxonomy" id="2570927"/>
    <lineage>
        <taxon>Bacteria</taxon>
        <taxon>Bacillati</taxon>
        <taxon>Actinomycetota</taxon>
        <taxon>Actinomycetes</taxon>
        <taxon>Glycomycetales</taxon>
        <taxon>Glycomycetaceae</taxon>
        <taxon>Glycomyces</taxon>
    </lineage>
</organism>
<dbReference type="OrthoDB" id="428263at2"/>
<evidence type="ECO:0000313" key="2">
    <source>
        <dbReference type="EMBL" id="THV41900.1"/>
    </source>
</evidence>
<evidence type="ECO:0000313" key="3">
    <source>
        <dbReference type="Proteomes" id="UP000308760"/>
    </source>
</evidence>
<dbReference type="InterPro" id="IPR013901">
    <property type="entry name" value="Anthrone_oxy"/>
</dbReference>
<comment type="caution">
    <text evidence="2">The sequence shown here is derived from an EMBL/GenBank/DDBJ whole genome shotgun (WGS) entry which is preliminary data.</text>
</comment>
<accession>A0A4S8QC89</accession>
<dbReference type="EMBL" id="STGY01000037">
    <property type="protein sequence ID" value="THV41900.1"/>
    <property type="molecule type" value="Genomic_DNA"/>
</dbReference>
<proteinExistence type="predicted"/>
<protein>
    <submittedName>
        <fullName evidence="2">DUF1772 domain-containing protein</fullName>
    </submittedName>
</protein>
<dbReference type="RefSeq" id="WP_136534263.1">
    <property type="nucleotide sequence ID" value="NZ_STGY01000037.1"/>
</dbReference>
<keyword evidence="1" id="KW-0812">Transmembrane</keyword>
<sequence>MKLLQLLALLAATISVGLMAGLFTAFSYAVMPGLKILDDRPWIAAMQHINKVILNGWFMTAFLGAVGFTGIAVVLYWISGPRQALPWIIVGLVLALVMFIGTIAVNVPLNDQLMAAGDPSRITDPASLRAAVESKWIAWNTVRGVAALGSLIALAWALVVHGRNAG</sequence>
<keyword evidence="3" id="KW-1185">Reference proteome</keyword>
<reference evidence="3" key="1">
    <citation type="submission" date="2019-04" db="EMBL/GenBank/DDBJ databases">
        <title>Nocardioides xinjiangensis sp. nov.</title>
        <authorList>
            <person name="Liu S."/>
        </authorList>
    </citation>
    <scope>NUCLEOTIDE SEQUENCE [LARGE SCALE GENOMIC DNA]</scope>
    <source>
        <strain evidence="3">18</strain>
    </source>
</reference>
<gene>
    <name evidence="2" type="ORF">FAB82_09285</name>
</gene>
<feature type="transmembrane region" description="Helical" evidence="1">
    <location>
        <begin position="56"/>
        <end position="78"/>
    </location>
</feature>
<keyword evidence="1" id="KW-0472">Membrane</keyword>
<dbReference type="AlphaFoldDB" id="A0A4S8QC89"/>
<dbReference type="Pfam" id="PF08592">
    <property type="entry name" value="Anthrone_oxy"/>
    <property type="match status" value="1"/>
</dbReference>
<evidence type="ECO:0000256" key="1">
    <source>
        <dbReference type="SAM" id="Phobius"/>
    </source>
</evidence>
<keyword evidence="1" id="KW-1133">Transmembrane helix</keyword>
<dbReference type="Proteomes" id="UP000308760">
    <property type="component" value="Unassembled WGS sequence"/>
</dbReference>
<feature type="transmembrane region" description="Helical" evidence="1">
    <location>
        <begin position="85"/>
        <end position="105"/>
    </location>
</feature>
<name>A0A4S8QC89_9ACTN</name>
<feature type="transmembrane region" description="Helical" evidence="1">
    <location>
        <begin position="137"/>
        <end position="160"/>
    </location>
</feature>
<reference evidence="2 3" key="2">
    <citation type="submission" date="2019-05" db="EMBL/GenBank/DDBJ databases">
        <title>Glycomyces buryatensis sp. nov.</title>
        <authorList>
            <person name="Nikitina E."/>
        </authorList>
    </citation>
    <scope>NUCLEOTIDE SEQUENCE [LARGE SCALE GENOMIC DNA]</scope>
    <source>
        <strain evidence="2 3">18</strain>
    </source>
</reference>